<evidence type="ECO:0000256" key="4">
    <source>
        <dbReference type="ARBA" id="ARBA00022989"/>
    </source>
</evidence>
<keyword evidence="3 6" id="KW-0812">Transmembrane</keyword>
<feature type="transmembrane region" description="Helical" evidence="6">
    <location>
        <begin position="345"/>
        <end position="372"/>
    </location>
</feature>
<evidence type="ECO:0000313" key="8">
    <source>
        <dbReference type="EMBL" id="MBB4619599.1"/>
    </source>
</evidence>
<evidence type="ECO:0000259" key="7">
    <source>
        <dbReference type="Pfam" id="PF12698"/>
    </source>
</evidence>
<feature type="transmembrane region" description="Helical" evidence="6">
    <location>
        <begin position="181"/>
        <end position="204"/>
    </location>
</feature>
<gene>
    <name evidence="8" type="ORF">GGQ96_003758</name>
</gene>
<dbReference type="EMBL" id="JACHNY010000012">
    <property type="protein sequence ID" value="MBB4619599.1"/>
    <property type="molecule type" value="Genomic_DNA"/>
</dbReference>
<name>A0A7W7AM51_9SPHN</name>
<evidence type="ECO:0000256" key="6">
    <source>
        <dbReference type="SAM" id="Phobius"/>
    </source>
</evidence>
<dbReference type="GO" id="GO:0005886">
    <property type="term" value="C:plasma membrane"/>
    <property type="evidence" value="ECO:0007669"/>
    <property type="project" value="UniProtKB-SubCell"/>
</dbReference>
<keyword evidence="4 6" id="KW-1133">Transmembrane helix</keyword>
<feature type="transmembrane region" description="Helical" evidence="6">
    <location>
        <begin position="20"/>
        <end position="41"/>
    </location>
</feature>
<dbReference type="InterPro" id="IPR013525">
    <property type="entry name" value="ABC2_TM"/>
</dbReference>
<dbReference type="PANTHER" id="PTHR30294">
    <property type="entry name" value="MEMBRANE COMPONENT OF ABC TRANSPORTER YHHJ-RELATED"/>
    <property type="match status" value="1"/>
</dbReference>
<feature type="transmembrane region" description="Helical" evidence="6">
    <location>
        <begin position="263"/>
        <end position="285"/>
    </location>
</feature>
<feature type="transmembrane region" description="Helical" evidence="6">
    <location>
        <begin position="231"/>
        <end position="251"/>
    </location>
</feature>
<dbReference type="Pfam" id="PF12698">
    <property type="entry name" value="ABC2_membrane_3"/>
    <property type="match status" value="1"/>
</dbReference>
<dbReference type="InterPro" id="IPR051449">
    <property type="entry name" value="ABC-2_transporter_component"/>
</dbReference>
<accession>A0A7W7AM51</accession>
<comment type="subcellular location">
    <subcellularLocation>
        <location evidence="1">Cell membrane</location>
        <topology evidence="1">Multi-pass membrane protein</topology>
    </subcellularLocation>
</comment>
<dbReference type="RefSeq" id="WP_184116854.1">
    <property type="nucleotide sequence ID" value="NZ_JACHNY010000012.1"/>
</dbReference>
<evidence type="ECO:0000256" key="1">
    <source>
        <dbReference type="ARBA" id="ARBA00004651"/>
    </source>
</evidence>
<dbReference type="GO" id="GO:0140359">
    <property type="term" value="F:ABC-type transporter activity"/>
    <property type="evidence" value="ECO:0007669"/>
    <property type="project" value="InterPro"/>
</dbReference>
<keyword evidence="5 6" id="KW-0472">Membrane</keyword>
<keyword evidence="9" id="KW-1185">Reference proteome</keyword>
<dbReference type="AlphaFoldDB" id="A0A7W7AM51"/>
<evidence type="ECO:0000256" key="5">
    <source>
        <dbReference type="ARBA" id="ARBA00023136"/>
    </source>
</evidence>
<sequence length="377" mass="39761">MSAFRQALTLELRHLRHDHWDLAGLTLVPGILIFIVAAIFWQGPMRQLPLAIVDSDGSTASRAVIRALDASPLVHLTGLYSSEVDAVRAVRAGNVMGFVHIPAGLGESVARHREPVVRILYNGSFLSAGGQVSRAAAEAIREAIPEIAANQLMNHAVPASRVRRLAVEATPLGNAPSSFEWFLGLLIFPAVLHLVAACVCAMAIGRELREGSLSDWASASGRVAPALVGKMLPYVAAISLWGIVWLLYLTLARGWRIEGSLPLIALGQTLFYAATAAIAALLVAVTRETATALSASAVYAGSALAYSGATLPLNGANAFAHIWSNVLPLTHYIALQMGEVSGQSVAAMVAPAMTLAAYVVIAWGGSVALIMARIRRA</sequence>
<comment type="caution">
    <text evidence="8">The sequence shown here is derived from an EMBL/GenBank/DDBJ whole genome shotgun (WGS) entry which is preliminary data.</text>
</comment>
<proteinExistence type="predicted"/>
<feature type="domain" description="ABC-2 type transporter transmembrane" evidence="7">
    <location>
        <begin position="26"/>
        <end position="363"/>
    </location>
</feature>
<keyword evidence="2" id="KW-1003">Cell membrane</keyword>
<dbReference type="Gene3D" id="3.40.1710.10">
    <property type="entry name" value="abc type-2 transporter like domain"/>
    <property type="match status" value="1"/>
</dbReference>
<evidence type="ECO:0000313" key="9">
    <source>
        <dbReference type="Proteomes" id="UP000574769"/>
    </source>
</evidence>
<organism evidence="8 9">
    <name type="scientific">Sphingomonas abaci</name>
    <dbReference type="NCBI Taxonomy" id="237611"/>
    <lineage>
        <taxon>Bacteria</taxon>
        <taxon>Pseudomonadati</taxon>
        <taxon>Pseudomonadota</taxon>
        <taxon>Alphaproteobacteria</taxon>
        <taxon>Sphingomonadales</taxon>
        <taxon>Sphingomonadaceae</taxon>
        <taxon>Sphingomonas</taxon>
    </lineage>
</organism>
<dbReference type="Proteomes" id="UP000574769">
    <property type="component" value="Unassembled WGS sequence"/>
</dbReference>
<reference evidence="8 9" key="1">
    <citation type="submission" date="2020-08" db="EMBL/GenBank/DDBJ databases">
        <title>Genomic Encyclopedia of Type Strains, Phase IV (KMG-IV): sequencing the most valuable type-strain genomes for metagenomic binning, comparative biology and taxonomic classification.</title>
        <authorList>
            <person name="Goeker M."/>
        </authorList>
    </citation>
    <scope>NUCLEOTIDE SEQUENCE [LARGE SCALE GENOMIC DNA]</scope>
    <source>
        <strain evidence="8 9">DSM 15867</strain>
    </source>
</reference>
<dbReference type="PANTHER" id="PTHR30294:SF47">
    <property type="entry name" value="INNER MEMBRANE TRANSPORT PERMEASE YHHJ"/>
    <property type="match status" value="1"/>
</dbReference>
<evidence type="ECO:0000256" key="3">
    <source>
        <dbReference type="ARBA" id="ARBA00022692"/>
    </source>
</evidence>
<evidence type="ECO:0000256" key="2">
    <source>
        <dbReference type="ARBA" id="ARBA00022475"/>
    </source>
</evidence>
<protein>
    <submittedName>
        <fullName evidence="8">ABC-2 type transport system permease protein</fullName>
    </submittedName>
</protein>